<keyword evidence="6" id="KW-1133">Transmembrane helix</keyword>
<protein>
    <recommendedName>
        <fullName evidence="2">carnosine N-methyltransferase</fullName>
        <ecNumber evidence="2">2.1.1.22</ecNumber>
    </recommendedName>
</protein>
<evidence type="ECO:0000256" key="2">
    <source>
        <dbReference type="ARBA" id="ARBA00012003"/>
    </source>
</evidence>
<dbReference type="AlphaFoldDB" id="W7U0T9"/>
<dbReference type="GO" id="GO:0032259">
    <property type="term" value="P:methylation"/>
    <property type="evidence" value="ECO:0007669"/>
    <property type="project" value="UniProtKB-KW"/>
</dbReference>
<reference evidence="7 8" key="1">
    <citation type="journal article" date="2014" name="Mol. Plant">
        <title>Chromosome Scale Genome Assembly and Transcriptome Profiling of Nannochloropsis gaditana in Nitrogen Depletion.</title>
        <authorList>
            <person name="Corteggiani Carpinelli E."/>
            <person name="Telatin A."/>
            <person name="Vitulo N."/>
            <person name="Forcato C."/>
            <person name="D'Angelo M."/>
            <person name="Schiavon R."/>
            <person name="Vezzi A."/>
            <person name="Giacometti G.M."/>
            <person name="Morosinotto T."/>
            <person name="Valle G."/>
        </authorList>
    </citation>
    <scope>NUCLEOTIDE SEQUENCE [LARGE SCALE GENOMIC DNA]</scope>
    <source>
        <strain evidence="7 8">B-31</strain>
    </source>
</reference>
<proteinExistence type="inferred from homology"/>
<dbReference type="Proteomes" id="UP000019335">
    <property type="component" value="Chromosome 3"/>
</dbReference>
<accession>W7U0T9</accession>
<evidence type="ECO:0000313" key="8">
    <source>
        <dbReference type="Proteomes" id="UP000019335"/>
    </source>
</evidence>
<dbReference type="EC" id="2.1.1.22" evidence="2"/>
<dbReference type="EMBL" id="AZIL01000168">
    <property type="protein sequence ID" value="EWM29393.1"/>
    <property type="molecule type" value="Genomic_DNA"/>
</dbReference>
<dbReference type="SMART" id="SM01296">
    <property type="entry name" value="N2227"/>
    <property type="match status" value="1"/>
</dbReference>
<dbReference type="InterPro" id="IPR012901">
    <property type="entry name" value="CARME"/>
</dbReference>
<dbReference type="PANTHER" id="PTHR12303">
    <property type="entry name" value="CARNOSINE N-METHYLTRANSFERASE"/>
    <property type="match status" value="1"/>
</dbReference>
<sequence length="608" mass="68668">MALRLEILRITGFGMYTAYAFAHASGVHFTDSISRMKISSPPTCKMANPSNADTAGIRLILLAVIFVFLSKFFLTSKFRLPWQCHYPQKDGDLPKQPQRPFYRDEGSLLPMPPLFYTSGITVETQKAAHSTLKSVAENYRVELGIRMKALHDMVYKHLPGWEDDNQEEKEGAHGTCMNKDRQPKRLADVTEDLQARMWEHFLKIPPCWQDNEDLLEDLLRLPTPVYALPSHEQVPRSYRTPCSSINLNTSFSSSPPLYSARANETHSRSPSGAYTDAMQIFTHLYRDWTQDGQDVRRKTYFPILETVNRLFSADQRLRDPSQGEIHILVPGAGLGRLAFDLAYGEHEPKNQARHVTAMDMSPAMVAATWAVLGVVLDAAVGEQMGTSDTRRGESERREKDEVGGRVFHPFLHDPLLNQRTHVHRFYAASFPDKEAIQLLVCCLRRRSPPLERMPGSTLFHPCSSLALELGDFLQLAHVPAWRTSQDAVVTCFFLDTAPNPLAYLRVVDRLLRPGGYWINLGPLNYHHTLPQGALQLTLEELESVAEALGLRKQASTSGPLERCAYRPHPPLTPEGFACAEQEAFLRVDMYQPELSVFQKVSARDEENG</sequence>
<keyword evidence="4" id="KW-0808">Transferase</keyword>
<comment type="caution">
    <text evidence="7">The sequence shown here is derived from an EMBL/GenBank/DDBJ whole genome shotgun (WGS) entry which is preliminary data.</text>
</comment>
<dbReference type="Pfam" id="PF07942">
    <property type="entry name" value="CARME"/>
    <property type="match status" value="2"/>
</dbReference>
<organism evidence="7 8">
    <name type="scientific">Nannochloropsis gaditana</name>
    <dbReference type="NCBI Taxonomy" id="72520"/>
    <lineage>
        <taxon>Eukaryota</taxon>
        <taxon>Sar</taxon>
        <taxon>Stramenopiles</taxon>
        <taxon>Ochrophyta</taxon>
        <taxon>Eustigmatophyceae</taxon>
        <taxon>Eustigmatales</taxon>
        <taxon>Monodopsidaceae</taxon>
        <taxon>Nannochloropsis</taxon>
    </lineage>
</organism>
<feature type="transmembrane region" description="Helical" evidence="6">
    <location>
        <begin position="55"/>
        <end position="74"/>
    </location>
</feature>
<dbReference type="PANTHER" id="PTHR12303:SF6">
    <property type="entry name" value="CARNOSINE N-METHYLTRANSFERASE"/>
    <property type="match status" value="1"/>
</dbReference>
<keyword evidence="6" id="KW-0472">Membrane</keyword>
<evidence type="ECO:0000256" key="5">
    <source>
        <dbReference type="ARBA" id="ARBA00022691"/>
    </source>
</evidence>
<evidence type="ECO:0000256" key="1">
    <source>
        <dbReference type="ARBA" id="ARBA00010086"/>
    </source>
</evidence>
<keyword evidence="3" id="KW-0489">Methyltransferase</keyword>
<comment type="similarity">
    <text evidence="1">Belongs to the carnosine N-methyltransferase family.</text>
</comment>
<keyword evidence="8" id="KW-1185">Reference proteome</keyword>
<keyword evidence="6" id="KW-0812">Transmembrane</keyword>
<evidence type="ECO:0000256" key="6">
    <source>
        <dbReference type="SAM" id="Phobius"/>
    </source>
</evidence>
<evidence type="ECO:0000313" key="7">
    <source>
        <dbReference type="EMBL" id="EWM29393.1"/>
    </source>
</evidence>
<evidence type="ECO:0000256" key="4">
    <source>
        <dbReference type="ARBA" id="ARBA00022679"/>
    </source>
</evidence>
<dbReference type="Gene3D" id="3.40.50.150">
    <property type="entry name" value="Vaccinia Virus protein VP39"/>
    <property type="match status" value="1"/>
</dbReference>
<evidence type="ECO:0000256" key="3">
    <source>
        <dbReference type="ARBA" id="ARBA00022603"/>
    </source>
</evidence>
<dbReference type="OrthoDB" id="978at2759"/>
<keyword evidence="5" id="KW-0949">S-adenosyl-L-methionine</keyword>
<name>W7U0T9_9STRA</name>
<dbReference type="SUPFAM" id="SSF53335">
    <property type="entry name" value="S-adenosyl-L-methionine-dependent methyltransferases"/>
    <property type="match status" value="1"/>
</dbReference>
<gene>
    <name evidence="7" type="ORF">Naga_100042g41</name>
</gene>
<dbReference type="GO" id="GO:0030735">
    <property type="term" value="F:carnosine N-methyltransferase activity"/>
    <property type="evidence" value="ECO:0007669"/>
    <property type="project" value="UniProtKB-EC"/>
</dbReference>
<dbReference type="InterPro" id="IPR029063">
    <property type="entry name" value="SAM-dependent_MTases_sf"/>
</dbReference>